<comment type="caution">
    <text evidence="3">The sequence shown here is derived from an EMBL/GenBank/DDBJ whole genome shotgun (WGS) entry which is preliminary data.</text>
</comment>
<dbReference type="Gene3D" id="3.40.50.1820">
    <property type="entry name" value="alpha/beta hydrolase"/>
    <property type="match status" value="1"/>
</dbReference>
<gene>
    <name evidence="3" type="ORF">IQ247_19285</name>
</gene>
<evidence type="ECO:0000313" key="4">
    <source>
        <dbReference type="Proteomes" id="UP000620559"/>
    </source>
</evidence>
<dbReference type="Proteomes" id="UP000620559">
    <property type="component" value="Unassembled WGS sequence"/>
</dbReference>
<proteinExistence type="inferred from homology"/>
<dbReference type="EMBL" id="JADEWL010000072">
    <property type="protein sequence ID" value="MBE9214787.1"/>
    <property type="molecule type" value="Genomic_DNA"/>
</dbReference>
<dbReference type="InterPro" id="IPR029058">
    <property type="entry name" value="AB_hydrolase_fold"/>
</dbReference>
<dbReference type="PANTHER" id="PTHR11487:SF0">
    <property type="entry name" value="S-ACYL FATTY ACID SYNTHASE THIOESTERASE, MEDIUM CHAIN"/>
    <property type="match status" value="1"/>
</dbReference>
<reference evidence="3" key="1">
    <citation type="submission" date="2020-10" db="EMBL/GenBank/DDBJ databases">
        <authorList>
            <person name="Castelo-Branco R."/>
            <person name="Eusebio N."/>
            <person name="Adriana R."/>
            <person name="Vieira A."/>
            <person name="Brugerolle De Fraissinette N."/>
            <person name="Rezende De Castro R."/>
            <person name="Schneider M.P."/>
            <person name="Vasconcelos V."/>
            <person name="Leao P.N."/>
        </authorList>
    </citation>
    <scope>NUCLEOTIDE SEQUENCE</scope>
    <source>
        <strain evidence="3">LEGE 06105</strain>
    </source>
</reference>
<organism evidence="3 4">
    <name type="scientific">Plectonema cf. radiosum LEGE 06105</name>
    <dbReference type="NCBI Taxonomy" id="945769"/>
    <lineage>
        <taxon>Bacteria</taxon>
        <taxon>Bacillati</taxon>
        <taxon>Cyanobacteriota</taxon>
        <taxon>Cyanophyceae</taxon>
        <taxon>Oscillatoriophycideae</taxon>
        <taxon>Oscillatoriales</taxon>
        <taxon>Microcoleaceae</taxon>
        <taxon>Plectonema</taxon>
    </lineage>
</organism>
<evidence type="ECO:0000259" key="2">
    <source>
        <dbReference type="Pfam" id="PF00975"/>
    </source>
</evidence>
<dbReference type="InterPro" id="IPR001031">
    <property type="entry name" value="Thioesterase"/>
</dbReference>
<accession>A0A8J7F461</accession>
<comment type="similarity">
    <text evidence="1">Belongs to the thioesterase family.</text>
</comment>
<dbReference type="InterPro" id="IPR012223">
    <property type="entry name" value="TEII"/>
</dbReference>
<evidence type="ECO:0000313" key="3">
    <source>
        <dbReference type="EMBL" id="MBE9214787.1"/>
    </source>
</evidence>
<dbReference type="Pfam" id="PF00975">
    <property type="entry name" value="Thioesterase"/>
    <property type="match status" value="1"/>
</dbReference>
<feature type="domain" description="Thioesterase" evidence="2">
    <location>
        <begin position="23"/>
        <end position="236"/>
    </location>
</feature>
<dbReference type="RefSeq" id="WP_193922747.1">
    <property type="nucleotide sequence ID" value="NZ_JADEWL010000072.1"/>
</dbReference>
<dbReference type="SUPFAM" id="SSF53474">
    <property type="entry name" value="alpha/beta-Hydrolases"/>
    <property type="match status" value="1"/>
</dbReference>
<name>A0A8J7F461_9CYAN</name>
<dbReference type="GO" id="GO:0008610">
    <property type="term" value="P:lipid biosynthetic process"/>
    <property type="evidence" value="ECO:0007669"/>
    <property type="project" value="TreeGrafter"/>
</dbReference>
<dbReference type="PANTHER" id="PTHR11487">
    <property type="entry name" value="THIOESTERASE"/>
    <property type="match status" value="1"/>
</dbReference>
<protein>
    <submittedName>
        <fullName evidence="3">Thioesterase</fullName>
    </submittedName>
</protein>
<keyword evidence="4" id="KW-1185">Reference proteome</keyword>
<evidence type="ECO:0000256" key="1">
    <source>
        <dbReference type="ARBA" id="ARBA00007169"/>
    </source>
</evidence>
<sequence length="268" mass="30776">MKTQHKLTSWISCPKPNPRATLKLFCFPCAGGTTSPYSKWHKYLPEEIEINLIQLPGRSYRIEEPLFTNLLSLIKTITSEIKPYLNKPFAFFGHSMGATLAFEITRQLRRENHLIPTHLFVAACPAPHSPIKKPFIHKLAETEFIAELQNRYNAIPQSILNNKELMQMFLPCLRADFTMIETYMYGLEKPLDCPITVFGGLQDKAISMNNLEYWCVNTNDIFKLEIFPGDHFFLHHPQSSFLQSLSQTISDNILAVNLPINYSNKQIA</sequence>
<dbReference type="AlphaFoldDB" id="A0A8J7F461"/>